<dbReference type="Gene3D" id="3.40.1360.10">
    <property type="match status" value="1"/>
</dbReference>
<evidence type="ECO:0000256" key="8">
    <source>
        <dbReference type="ARBA" id="ARBA00022833"/>
    </source>
</evidence>
<evidence type="ECO:0000256" key="7">
    <source>
        <dbReference type="ARBA" id="ARBA00022771"/>
    </source>
</evidence>
<evidence type="ECO:0000256" key="6">
    <source>
        <dbReference type="ARBA" id="ARBA00022723"/>
    </source>
</evidence>
<dbReference type="SMART" id="SM00493">
    <property type="entry name" value="TOPRIM"/>
    <property type="match status" value="1"/>
</dbReference>
<dbReference type="CDD" id="cd03364">
    <property type="entry name" value="TOPRIM_DnaG_primases"/>
    <property type="match status" value="1"/>
</dbReference>
<evidence type="ECO:0000256" key="13">
    <source>
        <dbReference type="PIRNR" id="PIRNR002811"/>
    </source>
</evidence>
<dbReference type="GO" id="GO:0008270">
    <property type="term" value="F:zinc ion binding"/>
    <property type="evidence" value="ECO:0007669"/>
    <property type="project" value="UniProtKB-UniRule"/>
</dbReference>
<evidence type="ECO:0000313" key="17">
    <source>
        <dbReference type="Proteomes" id="UP000215383"/>
    </source>
</evidence>
<evidence type="ECO:0000256" key="14">
    <source>
        <dbReference type="PIRSR" id="PIRSR002811-1"/>
    </source>
</evidence>
<evidence type="ECO:0000256" key="11">
    <source>
        <dbReference type="ARBA" id="ARBA00023163"/>
    </source>
</evidence>
<protein>
    <recommendedName>
        <fullName evidence="12 13">DNA primase</fullName>
        <ecNumber evidence="12">2.7.7.101</ecNumber>
    </recommendedName>
</protein>
<dbReference type="GO" id="GO:1990077">
    <property type="term" value="C:primosome complex"/>
    <property type="evidence" value="ECO:0007669"/>
    <property type="project" value="UniProtKB-KW"/>
</dbReference>
<dbReference type="EMBL" id="LT906446">
    <property type="protein sequence ID" value="SNV02195.1"/>
    <property type="molecule type" value="Genomic_DNA"/>
</dbReference>
<evidence type="ECO:0000256" key="5">
    <source>
        <dbReference type="ARBA" id="ARBA00022705"/>
    </source>
</evidence>
<dbReference type="Gene3D" id="3.90.580.10">
    <property type="entry name" value="Zinc finger, CHC2-type domain"/>
    <property type="match status" value="1"/>
</dbReference>
<dbReference type="GeneID" id="78507550"/>
<evidence type="ECO:0000256" key="9">
    <source>
        <dbReference type="ARBA" id="ARBA00022842"/>
    </source>
</evidence>
<dbReference type="EC" id="2.7.7.101" evidence="12"/>
<sequence length="598" mass="67761">MSTTSVHDDFVERVRSSSDILAVISSYVHLKKKGNRYWGCCPFHNEKTPSFSVVPQQGFFYCFGCHAGGNVFKFLSLIENVSYYEAIKLQAQRLNIPIPTYRKNAHELAEEQERNDLLKIHELAGSFFHNCLTKTALGAPGREYFATRQINSNIIEQFKLGYAPNLWDKLYTSFIKRGIPKELLAKSGLVTIKDSGKAYDRFRNRVIIPIADEHGHITGFGGRIITNADSPKYLNSPETIIFNKRYLLFGLDQAQKAIKEQNFAIVVEGYMDAISLHSYGITNAVASLGTAFTVQQCRKILRFSPNIYFCYDSDNAGQNATMRALAIASSSGANVRVISIPDGKDPDEFVKKHGAKAFYTLIDKALPLMEFQLQYVLKNTNGNTLEGKLSAINQLMPLLANISNAVERNEYIIRISNVLGIDEGVIRSDLQRQSSFKNYTEVNSLPGNNTRKIIPDKKDALTLAGRYLIKKSWYEQGVLDYVLSVIPATEFPNKLHSEILSYMSKNNQDNLAFTDIDAAEKLSEAAYSELSHCLVEEISTTDDVQFTEDCLKRLRRYYLNNNYEKHRLLADQLQRNGDSRFLDELKITQQLRTQMDNL</sequence>
<feature type="domain" description="Toprim" evidence="15">
    <location>
        <begin position="262"/>
        <end position="343"/>
    </location>
</feature>
<gene>
    <name evidence="12 16" type="primary">dnaG</name>
    <name evidence="16" type="ORF">SAMEA4364220_01553</name>
</gene>
<keyword evidence="3 12" id="KW-0808">Transferase</keyword>
<dbReference type="GO" id="GO:0006269">
    <property type="term" value="P:DNA replication, synthesis of primer"/>
    <property type="evidence" value="ECO:0007669"/>
    <property type="project" value="UniProtKB-UniRule"/>
</dbReference>
<dbReference type="AlphaFoldDB" id="A0A239TXB1"/>
<name>A0A239TXB1_9FIRM</name>
<evidence type="ECO:0000256" key="4">
    <source>
        <dbReference type="ARBA" id="ARBA00022695"/>
    </source>
</evidence>
<dbReference type="HAMAP" id="MF_00974">
    <property type="entry name" value="DNA_primase_DnaG"/>
    <property type="match status" value="1"/>
</dbReference>
<dbReference type="PANTHER" id="PTHR30313">
    <property type="entry name" value="DNA PRIMASE"/>
    <property type="match status" value="1"/>
</dbReference>
<dbReference type="eggNOG" id="COG0358">
    <property type="taxonomic scope" value="Bacteria"/>
</dbReference>
<dbReference type="Gene3D" id="1.10.860.10">
    <property type="entry name" value="DNAb Helicase, Chain A"/>
    <property type="match status" value="1"/>
</dbReference>
<dbReference type="SUPFAM" id="SSF57783">
    <property type="entry name" value="Zinc beta-ribbon"/>
    <property type="match status" value="1"/>
</dbReference>
<keyword evidence="1 12" id="KW-0240">DNA-directed RNA polymerase</keyword>
<evidence type="ECO:0000256" key="2">
    <source>
        <dbReference type="ARBA" id="ARBA00022515"/>
    </source>
</evidence>
<evidence type="ECO:0000256" key="3">
    <source>
        <dbReference type="ARBA" id="ARBA00022679"/>
    </source>
</evidence>
<evidence type="ECO:0000313" key="16">
    <source>
        <dbReference type="EMBL" id="SNV02195.1"/>
    </source>
</evidence>
<dbReference type="RefSeq" id="WP_027890243.1">
    <property type="nucleotide sequence ID" value="NZ_LT906446.1"/>
</dbReference>
<comment type="function">
    <text evidence="12 13">RNA polymerase that catalyzes the synthesis of short RNA molecules used as primers for DNA polymerase during DNA replication.</text>
</comment>
<feature type="zinc finger region" description="CHC2-type" evidence="12 14">
    <location>
        <begin position="41"/>
        <end position="65"/>
    </location>
</feature>
<keyword evidence="4 12" id="KW-0548">Nucleotidyltransferase</keyword>
<dbReference type="InterPro" id="IPR016136">
    <property type="entry name" value="DNA_helicase_N/primase_C"/>
</dbReference>
<dbReference type="SMART" id="SM00400">
    <property type="entry name" value="ZnF_CHCC"/>
    <property type="match status" value="1"/>
</dbReference>
<evidence type="ECO:0000259" key="15">
    <source>
        <dbReference type="PROSITE" id="PS50880"/>
    </source>
</evidence>
<dbReference type="GO" id="GO:0005737">
    <property type="term" value="C:cytoplasm"/>
    <property type="evidence" value="ECO:0007669"/>
    <property type="project" value="TreeGrafter"/>
</dbReference>
<dbReference type="NCBIfam" id="TIGR01391">
    <property type="entry name" value="dnaG"/>
    <property type="match status" value="1"/>
</dbReference>
<proteinExistence type="inferred from homology"/>
<dbReference type="FunFam" id="3.40.1360.10:FF:000002">
    <property type="entry name" value="DNA primase"/>
    <property type="match status" value="1"/>
</dbReference>
<dbReference type="Pfam" id="PF10410">
    <property type="entry name" value="DnaB_bind"/>
    <property type="match status" value="1"/>
</dbReference>
<dbReference type="Pfam" id="PF13155">
    <property type="entry name" value="Toprim_2"/>
    <property type="match status" value="1"/>
</dbReference>
<evidence type="ECO:0000256" key="10">
    <source>
        <dbReference type="ARBA" id="ARBA00023125"/>
    </source>
</evidence>
<keyword evidence="6 12" id="KW-0479">Metal-binding</keyword>
<dbReference type="GO" id="GO:0003899">
    <property type="term" value="F:DNA-directed RNA polymerase activity"/>
    <property type="evidence" value="ECO:0007669"/>
    <property type="project" value="UniProtKB-UniRule"/>
</dbReference>
<dbReference type="InterPro" id="IPR006171">
    <property type="entry name" value="TOPRIM_dom"/>
</dbReference>
<comment type="domain">
    <text evidence="12">Contains an N-terminal zinc-binding domain, a central core domain that contains the primase activity, and a C-terminal DnaB-binding domain.</text>
</comment>
<dbReference type="FunFam" id="3.90.580.10:FF:000001">
    <property type="entry name" value="DNA primase"/>
    <property type="match status" value="1"/>
</dbReference>
<keyword evidence="17" id="KW-1185">Reference proteome</keyword>
<dbReference type="GO" id="GO:0003677">
    <property type="term" value="F:DNA binding"/>
    <property type="evidence" value="ECO:0007669"/>
    <property type="project" value="UniProtKB-KW"/>
</dbReference>
<keyword evidence="9" id="KW-0460">Magnesium</keyword>
<dbReference type="SUPFAM" id="SSF56731">
    <property type="entry name" value="DNA primase core"/>
    <property type="match status" value="1"/>
</dbReference>
<comment type="catalytic activity">
    <reaction evidence="12">
        <text>ssDNA + n NTP = ssDNA/pppN(pN)n-1 hybrid + (n-1) diphosphate.</text>
        <dbReference type="EC" id="2.7.7.101"/>
    </reaction>
</comment>
<dbReference type="Gene3D" id="3.90.980.10">
    <property type="entry name" value="DNA primase, catalytic core, N-terminal domain"/>
    <property type="match status" value="1"/>
</dbReference>
<accession>A0A239TXB1</accession>
<evidence type="ECO:0000256" key="12">
    <source>
        <dbReference type="HAMAP-Rule" id="MF_00974"/>
    </source>
</evidence>
<dbReference type="InterPro" id="IPR002694">
    <property type="entry name" value="Znf_CHC2"/>
</dbReference>
<comment type="subunit">
    <text evidence="12">Monomer. Interacts with DnaB.</text>
</comment>
<dbReference type="PIRSF" id="PIRSF002811">
    <property type="entry name" value="DnaG"/>
    <property type="match status" value="1"/>
</dbReference>
<dbReference type="InterPro" id="IPR050219">
    <property type="entry name" value="DnaG_primase"/>
</dbReference>
<comment type="cofactor">
    <cofactor evidence="12 13 14">
        <name>Zn(2+)</name>
        <dbReference type="ChEBI" id="CHEBI:29105"/>
    </cofactor>
    <text evidence="12 13 14">Binds 1 zinc ion per monomer.</text>
</comment>
<dbReference type="InterPro" id="IPR019475">
    <property type="entry name" value="DNA_primase_DnaB-bd"/>
</dbReference>
<dbReference type="Pfam" id="PF01807">
    <property type="entry name" value="Zn_ribbon_DnaG"/>
    <property type="match status" value="1"/>
</dbReference>
<dbReference type="Pfam" id="PF08275">
    <property type="entry name" value="DNAG_N"/>
    <property type="match status" value="1"/>
</dbReference>
<comment type="similarity">
    <text evidence="12 13">Belongs to the DnaG primase family.</text>
</comment>
<keyword evidence="8 12" id="KW-0862">Zinc</keyword>
<dbReference type="PANTHER" id="PTHR30313:SF2">
    <property type="entry name" value="DNA PRIMASE"/>
    <property type="match status" value="1"/>
</dbReference>
<keyword evidence="7 12" id="KW-0863">Zinc-finger</keyword>
<dbReference type="GO" id="GO:0000428">
    <property type="term" value="C:DNA-directed RNA polymerase complex"/>
    <property type="evidence" value="ECO:0007669"/>
    <property type="project" value="UniProtKB-KW"/>
</dbReference>
<dbReference type="InterPro" id="IPR006295">
    <property type="entry name" value="DNA_primase_DnaG"/>
</dbReference>
<keyword evidence="5 12" id="KW-0235">DNA replication</keyword>
<reference evidence="16 17" key="1">
    <citation type="submission" date="2017-06" db="EMBL/GenBank/DDBJ databases">
        <authorList>
            <consortium name="Pathogen Informatics"/>
        </authorList>
    </citation>
    <scope>NUCLEOTIDE SEQUENCE [LARGE SCALE GENOMIC DNA]</scope>
    <source>
        <strain evidence="16 17">NCTC10570</strain>
    </source>
</reference>
<dbReference type="InterPro" id="IPR034151">
    <property type="entry name" value="TOPRIM_DnaG_bac"/>
</dbReference>
<dbReference type="PROSITE" id="PS50880">
    <property type="entry name" value="TOPRIM"/>
    <property type="match status" value="1"/>
</dbReference>
<dbReference type="Proteomes" id="UP000215383">
    <property type="component" value="Chromosome 1"/>
</dbReference>
<evidence type="ECO:0000256" key="1">
    <source>
        <dbReference type="ARBA" id="ARBA00022478"/>
    </source>
</evidence>
<keyword evidence="2 12" id="KW-0639">Primosome</keyword>
<keyword evidence="10 12" id="KW-0238">DNA-binding</keyword>
<dbReference type="InterPro" id="IPR013264">
    <property type="entry name" value="DNAG_N"/>
</dbReference>
<dbReference type="InterPro" id="IPR037068">
    <property type="entry name" value="DNA_primase_core_N_sf"/>
</dbReference>
<keyword evidence="11 12" id="KW-0804">Transcription</keyword>
<dbReference type="InterPro" id="IPR030846">
    <property type="entry name" value="DnaG_bac"/>
</dbReference>
<organism evidence="16 17">
    <name type="scientific">Megamonas hypermegale</name>
    <dbReference type="NCBI Taxonomy" id="158847"/>
    <lineage>
        <taxon>Bacteria</taxon>
        <taxon>Bacillati</taxon>
        <taxon>Bacillota</taxon>
        <taxon>Negativicutes</taxon>
        <taxon>Selenomonadales</taxon>
        <taxon>Selenomonadaceae</taxon>
        <taxon>Megamonas</taxon>
    </lineage>
</organism>
<dbReference type="InterPro" id="IPR036977">
    <property type="entry name" value="DNA_primase_Znf_CHC2"/>
</dbReference>